<sequence length="161" mass="17861">MNKTIIALLSGLALAGGLTATGYWLYQRGDTNGYERYRAEQNQRDLQALAKRKAEDDRRHAAKAEDEARALAERNQAVADADAARRTADGLRAEIAAIRRTILQYSDSQPAGSSTGKTAVLLTDVLEKSVRRNEELAAFADRSWEAANLCELSYDKQQEMR</sequence>
<feature type="region of interest" description="Disordered" evidence="1">
    <location>
        <begin position="52"/>
        <end position="86"/>
    </location>
</feature>
<proteinExistence type="predicted"/>
<accession>E7EKS7</accession>
<dbReference type="Proteomes" id="UP000019124">
    <property type="component" value="Segment"/>
</dbReference>
<dbReference type="InterPro" id="IPR019659">
    <property type="entry name" value="DUF2514"/>
</dbReference>
<evidence type="ECO:0000256" key="1">
    <source>
        <dbReference type="SAM" id="MobiDB-lite"/>
    </source>
</evidence>
<name>E7EKS7_9CAUD</name>
<protein>
    <submittedName>
        <fullName evidence="2">Putative lysis accessory protein</fullName>
    </submittedName>
</protein>
<reference evidence="2" key="2">
    <citation type="journal article" date="2011" name="Virol. J.">
        <title>Comparative genomic analysis of bacteriophages specific to the channel catfish pathogen Edwardsiella ictaluri.</title>
        <authorList>
            <person name="Carrias A."/>
            <person name="Welch T.J."/>
            <person name="Waldbieser G.C."/>
            <person name="Mead D.A."/>
            <person name="Terhune J.S."/>
            <person name="Liles M.R."/>
        </authorList>
    </citation>
    <scope>NUCLEOTIDE SEQUENCE</scope>
</reference>
<evidence type="ECO:0000313" key="2">
    <source>
        <dbReference type="EMBL" id="ADV36432.1"/>
    </source>
</evidence>
<reference evidence="3 4" key="3">
    <citation type="submission" date="2013-10" db="EMBL/GenBank/DDBJ databases">
        <title>Identification of broad host specificity determinant of Edwardsiella ictaluri specific bacteriophages.</title>
        <authorList>
            <person name="Hossain M.J."/>
            <person name="Carrias A."/>
            <person name="Terhune J.S."/>
            <person name="Liles M.R."/>
        </authorList>
    </citation>
    <scope>NUCLEOTIDE SEQUENCE [LARGE SCALE GENOMIC DNA]</scope>
</reference>
<dbReference type="EMBL" id="HQ824585">
    <property type="protein sequence ID" value="ADV36432.1"/>
    <property type="molecule type" value="Genomic_DNA"/>
</dbReference>
<dbReference type="EMBL" id="KF772233">
    <property type="protein sequence ID" value="AHG23454.1"/>
    <property type="molecule type" value="Genomic_DNA"/>
</dbReference>
<feature type="compositionally biased region" description="Basic and acidic residues" evidence="1">
    <location>
        <begin position="52"/>
        <end position="72"/>
    </location>
</feature>
<organism evidence="2">
    <name type="scientific">Edwardsiella phage eiAU</name>
    <dbReference type="NCBI Taxonomy" id="945083"/>
    <lineage>
        <taxon>Viruses</taxon>
        <taxon>Duplodnaviria</taxon>
        <taxon>Heunggongvirae</taxon>
        <taxon>Uroviricota</taxon>
        <taxon>Caudoviricetes</taxon>
        <taxon>Eiauvirus</taxon>
        <taxon>Eiauvirus eiAU</taxon>
    </lineage>
</organism>
<gene>
    <name evidence="2" type="primary">eiAUOrf38</name>
    <name evidence="3" type="ORF">P858_38</name>
</gene>
<evidence type="ECO:0000313" key="3">
    <source>
        <dbReference type="EMBL" id="AHG23454.1"/>
    </source>
</evidence>
<evidence type="ECO:0000313" key="4">
    <source>
        <dbReference type="Proteomes" id="UP000019124"/>
    </source>
</evidence>
<reference evidence="2" key="1">
    <citation type="submission" date="2010-12" db="EMBL/GenBank/DDBJ databases">
        <authorList>
            <person name="Carrias A.A."/>
            <person name="Welch T.J."/>
            <person name="Waldbieser G.C."/>
            <person name="Mead D.A."/>
            <person name="Terhune J.S."/>
            <person name="Liles M.R."/>
        </authorList>
    </citation>
    <scope>NUCLEOTIDE SEQUENCE</scope>
</reference>
<keyword evidence="4" id="KW-1185">Reference proteome</keyword>
<dbReference type="SMR" id="E7EKS7"/>
<dbReference type="Pfam" id="PF10721">
    <property type="entry name" value="DUF2514"/>
    <property type="match status" value="1"/>
</dbReference>